<dbReference type="EMBL" id="VSRR010101695">
    <property type="protein sequence ID" value="MPC95300.1"/>
    <property type="molecule type" value="Genomic_DNA"/>
</dbReference>
<organism evidence="2 3">
    <name type="scientific">Portunus trituberculatus</name>
    <name type="common">Swimming crab</name>
    <name type="synonym">Neptunus trituberculatus</name>
    <dbReference type="NCBI Taxonomy" id="210409"/>
    <lineage>
        <taxon>Eukaryota</taxon>
        <taxon>Metazoa</taxon>
        <taxon>Ecdysozoa</taxon>
        <taxon>Arthropoda</taxon>
        <taxon>Crustacea</taxon>
        <taxon>Multicrustacea</taxon>
        <taxon>Malacostraca</taxon>
        <taxon>Eumalacostraca</taxon>
        <taxon>Eucarida</taxon>
        <taxon>Decapoda</taxon>
        <taxon>Pleocyemata</taxon>
        <taxon>Brachyura</taxon>
        <taxon>Eubrachyura</taxon>
        <taxon>Portunoidea</taxon>
        <taxon>Portunidae</taxon>
        <taxon>Portuninae</taxon>
        <taxon>Portunus</taxon>
    </lineage>
</organism>
<reference evidence="2 3" key="1">
    <citation type="submission" date="2019-05" db="EMBL/GenBank/DDBJ databases">
        <title>Another draft genome of Portunus trituberculatus and its Hox gene families provides insights of decapod evolution.</title>
        <authorList>
            <person name="Jeong J.-H."/>
            <person name="Song I."/>
            <person name="Kim S."/>
            <person name="Choi T."/>
            <person name="Kim D."/>
            <person name="Ryu S."/>
            <person name="Kim W."/>
        </authorList>
    </citation>
    <scope>NUCLEOTIDE SEQUENCE [LARGE SCALE GENOMIC DNA]</scope>
    <source>
        <tissue evidence="2">Muscle</tissue>
    </source>
</reference>
<keyword evidence="3" id="KW-1185">Reference proteome</keyword>
<evidence type="ECO:0000313" key="3">
    <source>
        <dbReference type="Proteomes" id="UP000324222"/>
    </source>
</evidence>
<comment type="caution">
    <text evidence="2">The sequence shown here is derived from an EMBL/GenBank/DDBJ whole genome shotgun (WGS) entry which is preliminary data.</text>
</comment>
<feature type="compositionally biased region" description="Basic and acidic residues" evidence="1">
    <location>
        <begin position="1"/>
        <end position="51"/>
    </location>
</feature>
<accession>A0A5B7JEV7</accession>
<dbReference type="Proteomes" id="UP000324222">
    <property type="component" value="Unassembled WGS sequence"/>
</dbReference>
<protein>
    <submittedName>
        <fullName evidence="2">Uncharacterized protein</fullName>
    </submittedName>
</protein>
<sequence length="62" mass="7043">MAEDKGRRGDRKQEETGGKELAKELKEQGTRQERTRQDRTRQGRTEQERAGEGGAGQERIAT</sequence>
<evidence type="ECO:0000313" key="2">
    <source>
        <dbReference type="EMBL" id="MPC95300.1"/>
    </source>
</evidence>
<gene>
    <name evidence="2" type="ORF">E2C01_090504</name>
</gene>
<dbReference type="AlphaFoldDB" id="A0A5B7JEV7"/>
<proteinExistence type="predicted"/>
<feature type="region of interest" description="Disordered" evidence="1">
    <location>
        <begin position="1"/>
        <end position="62"/>
    </location>
</feature>
<name>A0A5B7JEV7_PORTR</name>
<evidence type="ECO:0000256" key="1">
    <source>
        <dbReference type="SAM" id="MobiDB-lite"/>
    </source>
</evidence>